<organism evidence="1 2">
    <name type="scientific">Hathewaya proteolytica DSM 3090</name>
    <dbReference type="NCBI Taxonomy" id="1121331"/>
    <lineage>
        <taxon>Bacteria</taxon>
        <taxon>Bacillati</taxon>
        <taxon>Bacillota</taxon>
        <taxon>Clostridia</taxon>
        <taxon>Eubacteriales</taxon>
        <taxon>Clostridiaceae</taxon>
        <taxon>Hathewaya</taxon>
    </lineage>
</organism>
<dbReference type="Proteomes" id="UP000183952">
    <property type="component" value="Unassembled WGS sequence"/>
</dbReference>
<gene>
    <name evidence="1" type="ORF">SAMN02745248_01862</name>
</gene>
<dbReference type="AlphaFoldDB" id="A0A1M6Q1T1"/>
<protein>
    <submittedName>
        <fullName evidence="1">Uncharacterized protein</fullName>
    </submittedName>
</protein>
<proteinExistence type="predicted"/>
<dbReference type="STRING" id="1121331.SAMN02745248_01862"/>
<dbReference type="Gene3D" id="3.10.450.100">
    <property type="entry name" value="NTF2-like, domain 1"/>
    <property type="match status" value="1"/>
</dbReference>
<accession>A0A1M6Q1T1</accession>
<name>A0A1M6Q1T1_9CLOT</name>
<reference evidence="1 2" key="1">
    <citation type="submission" date="2016-11" db="EMBL/GenBank/DDBJ databases">
        <authorList>
            <person name="Jaros S."/>
            <person name="Januszkiewicz K."/>
            <person name="Wedrychowicz H."/>
        </authorList>
    </citation>
    <scope>NUCLEOTIDE SEQUENCE [LARGE SCALE GENOMIC DNA]</scope>
    <source>
        <strain evidence="1 2">DSM 3090</strain>
    </source>
</reference>
<evidence type="ECO:0000313" key="2">
    <source>
        <dbReference type="Proteomes" id="UP000183952"/>
    </source>
</evidence>
<dbReference type="EMBL" id="FRAD01000015">
    <property type="protein sequence ID" value="SHK14061.1"/>
    <property type="molecule type" value="Genomic_DNA"/>
</dbReference>
<keyword evidence="2" id="KW-1185">Reference proteome</keyword>
<dbReference type="OrthoDB" id="1910838at2"/>
<dbReference type="RefSeq" id="WP_072903823.1">
    <property type="nucleotide sequence ID" value="NZ_FRAD01000015.1"/>
</dbReference>
<sequence>MGDTFKNLIEQHFHAEMYEALSDEVEANYAEYDLTRRANIVQEVLEANVNGIELLKVSDIEQDDDEVSFKVLVNSCIEIGDYAYGEEISEEVAQWFELSCSAILEDAELTDFSVDDIKICNKK</sequence>
<evidence type="ECO:0000313" key="1">
    <source>
        <dbReference type="EMBL" id="SHK14061.1"/>
    </source>
</evidence>